<dbReference type="Gene3D" id="3.90.1340.10">
    <property type="entry name" value="Phage tail collar domain"/>
    <property type="match status" value="1"/>
</dbReference>
<dbReference type="SUPFAM" id="SSF88874">
    <property type="entry name" value="Receptor-binding domain of short tail fibre protein gp12"/>
    <property type="match status" value="2"/>
</dbReference>
<dbReference type="InterPro" id="IPR011083">
    <property type="entry name" value="Phage_tail_collar_dom"/>
</dbReference>
<dbReference type="Proteomes" id="UP000294702">
    <property type="component" value="Unassembled WGS sequence"/>
</dbReference>
<organism evidence="4 5">
    <name type="scientific">Volucribacter psittacicida</name>
    <dbReference type="NCBI Taxonomy" id="203482"/>
    <lineage>
        <taxon>Bacteria</taxon>
        <taxon>Pseudomonadati</taxon>
        <taxon>Pseudomonadota</taxon>
        <taxon>Gammaproteobacteria</taxon>
        <taxon>Pasteurellales</taxon>
        <taxon>Pasteurellaceae</taxon>
        <taxon>Volucribacter</taxon>
    </lineage>
</organism>
<dbReference type="InterPro" id="IPR044916">
    <property type="entry name" value="Short_tail_fibre_C_sf"/>
</dbReference>
<evidence type="ECO:0000313" key="5">
    <source>
        <dbReference type="Proteomes" id="UP000294702"/>
    </source>
</evidence>
<protein>
    <submittedName>
        <fullName evidence="4">Tail collar domain</fullName>
    </submittedName>
</protein>
<keyword evidence="5" id="KW-1185">Reference proteome</keyword>
<gene>
    <name evidence="4" type="ORF">EV694_1974</name>
</gene>
<dbReference type="Pfam" id="PF22337">
    <property type="entry name" value="Phage_fiber_rpt"/>
    <property type="match status" value="2"/>
</dbReference>
<dbReference type="Gene3D" id="4.10.1070.10">
    <property type="entry name" value="receptor-binding domain of the bacteriophage t4 short tail fibre, domain 2"/>
    <property type="match status" value="1"/>
</dbReference>
<dbReference type="Gene3D" id="2.60.40.3940">
    <property type="match status" value="1"/>
</dbReference>
<dbReference type="EMBL" id="SMFT01000005">
    <property type="protein sequence ID" value="TCJ95971.1"/>
    <property type="molecule type" value="Genomic_DNA"/>
</dbReference>
<reference evidence="4 5" key="1">
    <citation type="submission" date="2019-03" db="EMBL/GenBank/DDBJ databases">
        <title>Genomic Encyclopedia of Type Strains, Phase IV (KMG-IV): sequencing the most valuable type-strain genomes for metagenomic binning, comparative biology and taxonomic classification.</title>
        <authorList>
            <person name="Goeker M."/>
        </authorList>
    </citation>
    <scope>NUCLEOTIDE SEQUENCE [LARGE SCALE GENOMIC DNA]</scope>
    <source>
        <strain evidence="4 5">DSM 15534</strain>
    </source>
</reference>
<evidence type="ECO:0000256" key="1">
    <source>
        <dbReference type="SAM" id="MobiDB-lite"/>
    </source>
</evidence>
<sequence>MANLKEQNKWETGIYRIEESDPVLGGENGVSNKPLKQLANRTFYLNEIAKAIVARAITAGNGLTGGGTLGASRTISLGTPSKITATSTNVAGGNTHTHEIDKASTSVAGVVKLNDSLTSNANNEALTARQGKLLNENKAEKTEVMPLQQASLSATDDLNDFRQDGVFRQTSSARASVERNYPEAAAGILEVLYGGYYQRYTLAVSSVCYHRCHRSGSWQAWQRVDGLDKVNRAGDTITGNLTVNANLSANNLALNFTTTNWNGVFFNLYDNGSTHQGGQWRMEFNPKSSEDTRLNIVYKPKVGEQKYIAFPTLNSNRETVAYQSWVSEQAKIIQERSITAGNGLTGGGTLGASRTISLGTPSKITATSTNVAGGNTHTHEIDKASTSVAGVVKLNDSLTSNANNEALTARQGKLLNENKAEKAEVMPLQQVSLSATDDLNDFRQDGIFRQTSSARASVERNYPEAAAGILEVLYGGYYQRYTLAVSSVCYHRCHRSGSWQAWQRVDGLDKVNRSGDTITGDLKVNKTLESGYRIQIVRNEERFVPYMNVRNEAIEADSNTTDRHMTDFNMQCLRGGAEKTKALIRSYLLSDKTSRVHFMASNASDQYQNNMVIHGTGNSSFGTATDNNTDRLQVNGSIGANTLNLYAKGNEWLNAKFNLSNGGNWRLEVNPNSETDPRINFVYTKTDKSTKYIAFPTVNLGRETVAYQSWVEEQIKKSLPLGSIVGFPKEITNPAGFLKCDGSIFAQASYPDLYKAMGNKNTLPNLNGEIGQVAPFAVNNLPEGWIWFDEISSKVKQTNHPELYRLLIAQYGSLAKVPKLGDRFIRNIGSNLTIGQLQDDEIKRHRHLSNWGEHNSSSQDIERDTSKTIKGAHGSDNDNANYYTSYTGGDETRPKAIAFKFAIKATNAVNYWIKAYGEVINTGSLDAANLALALQGKADKNHTHTFSDIINFSQGVANSISSSKTENGWCKLPNGLIMMWGNFKTGRIGNEIKGDVIFPIAFPNMAFSVTLSGAHGTISSGGASWEGFSISELTNAKFQWHSSWQSRSTEQGESKIYWFAVGY</sequence>
<feature type="domain" description="Putative tail fiber protein gp53-like C-terminal" evidence="3">
    <location>
        <begin position="971"/>
        <end position="1063"/>
    </location>
</feature>
<dbReference type="Pfam" id="PF21882">
    <property type="entry name" value="Gp53-like_C"/>
    <property type="match status" value="1"/>
</dbReference>
<feature type="domain" description="Phage tail collar" evidence="2">
    <location>
        <begin position="722"/>
        <end position="769"/>
    </location>
</feature>
<feature type="region of interest" description="Disordered" evidence="1">
    <location>
        <begin position="849"/>
        <end position="874"/>
    </location>
</feature>
<evidence type="ECO:0000259" key="2">
    <source>
        <dbReference type="Pfam" id="PF07484"/>
    </source>
</evidence>
<proteinExistence type="predicted"/>
<dbReference type="OrthoDB" id="5684821at2"/>
<evidence type="ECO:0000313" key="4">
    <source>
        <dbReference type="EMBL" id="TCJ95971.1"/>
    </source>
</evidence>
<dbReference type="InterPro" id="IPR054500">
    <property type="entry name" value="Phage_fiber_rpt"/>
</dbReference>
<dbReference type="InterPro" id="IPR054075">
    <property type="entry name" value="Gp53-like_C"/>
</dbReference>
<accession>A0A4R1FX47</accession>
<dbReference type="CDD" id="cd19958">
    <property type="entry name" value="pyocin_knob"/>
    <property type="match status" value="2"/>
</dbReference>
<evidence type="ECO:0000259" key="3">
    <source>
        <dbReference type="Pfam" id="PF21882"/>
    </source>
</evidence>
<dbReference type="AlphaFoldDB" id="A0A4R1FX47"/>
<dbReference type="Pfam" id="PF07484">
    <property type="entry name" value="Collar"/>
    <property type="match status" value="1"/>
</dbReference>
<name>A0A4R1FX47_9PAST</name>
<dbReference type="RefSeq" id="WP_132691953.1">
    <property type="nucleotide sequence ID" value="NZ_SMFT01000005.1"/>
</dbReference>
<dbReference type="InterPro" id="IPR037053">
    <property type="entry name" value="Phage_tail_collar_dom_sf"/>
</dbReference>
<comment type="caution">
    <text evidence="4">The sequence shown here is derived from an EMBL/GenBank/DDBJ whole genome shotgun (WGS) entry which is preliminary data.</text>
</comment>